<dbReference type="EMBL" id="CP109441">
    <property type="protein sequence ID" value="WUV45844.1"/>
    <property type="molecule type" value="Genomic_DNA"/>
</dbReference>
<dbReference type="RefSeq" id="WP_329409343.1">
    <property type="nucleotide sequence ID" value="NZ_CP109441.1"/>
</dbReference>
<name>A0ABZ1YVR2_9NOCA</name>
<organism evidence="1 2">
    <name type="scientific">Nocardia vinacea</name>
    <dbReference type="NCBI Taxonomy" id="96468"/>
    <lineage>
        <taxon>Bacteria</taxon>
        <taxon>Bacillati</taxon>
        <taxon>Actinomycetota</taxon>
        <taxon>Actinomycetes</taxon>
        <taxon>Mycobacteriales</taxon>
        <taxon>Nocardiaceae</taxon>
        <taxon>Nocardia</taxon>
    </lineage>
</organism>
<gene>
    <name evidence="1" type="ORF">OG563_43335</name>
</gene>
<reference evidence="1" key="1">
    <citation type="submission" date="2022-10" db="EMBL/GenBank/DDBJ databases">
        <title>The complete genomes of actinobacterial strains from the NBC collection.</title>
        <authorList>
            <person name="Joergensen T.S."/>
            <person name="Alvarez Arevalo M."/>
            <person name="Sterndorff E.B."/>
            <person name="Faurdal D."/>
            <person name="Vuksanovic O."/>
            <person name="Mourched A.-S."/>
            <person name="Charusanti P."/>
            <person name="Shaw S."/>
            <person name="Blin K."/>
            <person name="Weber T."/>
        </authorList>
    </citation>
    <scope>NUCLEOTIDE SEQUENCE</scope>
    <source>
        <strain evidence="1">NBC_01482</strain>
    </source>
</reference>
<evidence type="ECO:0000313" key="2">
    <source>
        <dbReference type="Proteomes" id="UP001432062"/>
    </source>
</evidence>
<proteinExistence type="predicted"/>
<evidence type="ECO:0000313" key="1">
    <source>
        <dbReference type="EMBL" id="WUV45844.1"/>
    </source>
</evidence>
<keyword evidence="2" id="KW-1185">Reference proteome</keyword>
<protein>
    <submittedName>
        <fullName evidence="1">Uncharacterized protein</fullName>
    </submittedName>
</protein>
<dbReference type="Proteomes" id="UP001432062">
    <property type="component" value="Chromosome"/>
</dbReference>
<sequence>MTTTEIFEAWNGPGRLDGQLTTVEARHNGRQSHLTPPARALMNEARRYAAQTPTAWEIANASTQT</sequence>
<accession>A0ABZ1YVR2</accession>